<feature type="binding site" evidence="10">
    <location>
        <begin position="151"/>
        <end position="154"/>
    </location>
    <ligand>
        <name>GTP</name>
        <dbReference type="ChEBI" id="CHEBI:37565"/>
    </ligand>
</feature>
<dbReference type="EMBL" id="AAWS01000004">
    <property type="protein sequence ID" value="EAY31206.1"/>
    <property type="molecule type" value="Genomic_DNA"/>
</dbReference>
<evidence type="ECO:0000313" key="13">
    <source>
        <dbReference type="EMBL" id="EAY31206.1"/>
    </source>
</evidence>
<dbReference type="RefSeq" id="WP_002694366.1">
    <property type="nucleotide sequence ID" value="NZ_AAWS01000004.1"/>
</dbReference>
<dbReference type="NCBIfam" id="TIGR00157">
    <property type="entry name" value="ribosome small subunit-dependent GTPase A"/>
    <property type="match status" value="1"/>
</dbReference>
<evidence type="ECO:0000256" key="2">
    <source>
        <dbReference type="ARBA" id="ARBA00022517"/>
    </source>
</evidence>
<evidence type="ECO:0000256" key="7">
    <source>
        <dbReference type="ARBA" id="ARBA00022833"/>
    </source>
</evidence>
<dbReference type="HAMAP" id="MF_01820">
    <property type="entry name" value="GTPase_RsgA"/>
    <property type="match status" value="1"/>
</dbReference>
<sequence length="357" mass="40028">MKSTFTLEQLGWNNHLMQHFTNSEAQGFEAGRVAIENKNNYTIFSSQGELKGEISGRLQYTAHSEADLPKVGDWVSMQVFDQQAIIHGVLPRSTVFTRNAAGKRNQAQVIAANIDYLLIVQSADQNYNLRRLERYLVMAAEGGIAPVVVLSKVDLATDWQQKMEELQSFDADLPVISVSNTSAIGYKALSQWIKPGKTLAVVGSSGVGKSTLINHLLDTPQQATQTVRDKDDKGKHTTTRREMFITQNGSILIDTPGMRELQLWESKQGIGQVFTDVEVLAQDCHFGDCSHTNEIKCAVLAALDSGELSEERYQSYLKLQKEADYLESSADFLRKKDARMKMIQKAYRQHKKNNPKR</sequence>
<gene>
    <name evidence="10" type="primary">rsgA</name>
    <name evidence="13" type="ORF">M23134_07618</name>
</gene>
<protein>
    <recommendedName>
        <fullName evidence="10">Small ribosomal subunit biogenesis GTPase RsgA</fullName>
        <ecNumber evidence="10">3.6.1.-</ecNumber>
    </recommendedName>
</protein>
<dbReference type="Gene3D" id="1.10.40.50">
    <property type="entry name" value="Probable gtpase engc, domain 3"/>
    <property type="match status" value="1"/>
</dbReference>
<evidence type="ECO:0000259" key="11">
    <source>
        <dbReference type="PROSITE" id="PS50936"/>
    </source>
</evidence>
<keyword evidence="9 10" id="KW-0342">GTP-binding</keyword>
<keyword evidence="2 10" id="KW-0690">Ribosome biogenesis</keyword>
<evidence type="ECO:0000256" key="6">
    <source>
        <dbReference type="ARBA" id="ARBA00022801"/>
    </source>
</evidence>
<keyword evidence="1 10" id="KW-0963">Cytoplasm</keyword>
<dbReference type="eggNOG" id="COG1162">
    <property type="taxonomic scope" value="Bacteria"/>
</dbReference>
<evidence type="ECO:0000256" key="5">
    <source>
        <dbReference type="ARBA" id="ARBA00022741"/>
    </source>
</evidence>
<dbReference type="GO" id="GO:0003924">
    <property type="term" value="F:GTPase activity"/>
    <property type="evidence" value="ECO:0007669"/>
    <property type="project" value="UniProtKB-UniRule"/>
</dbReference>
<feature type="binding site" evidence="10">
    <location>
        <position position="284"/>
    </location>
    <ligand>
        <name>Zn(2+)</name>
        <dbReference type="ChEBI" id="CHEBI:29105"/>
    </ligand>
</feature>
<feature type="binding site" evidence="10">
    <location>
        <position position="297"/>
    </location>
    <ligand>
        <name>Zn(2+)</name>
        <dbReference type="ChEBI" id="CHEBI:29105"/>
    </ligand>
</feature>
<dbReference type="Pfam" id="PF03193">
    <property type="entry name" value="RsgA_GTPase"/>
    <property type="match status" value="1"/>
</dbReference>
<keyword evidence="6 10" id="KW-0378">Hydrolase</keyword>
<comment type="similarity">
    <text evidence="10">Belongs to the TRAFAC class YlqF/YawG GTPase family. RsgA subfamily.</text>
</comment>
<evidence type="ECO:0000256" key="3">
    <source>
        <dbReference type="ARBA" id="ARBA00022723"/>
    </source>
</evidence>
<dbReference type="CDD" id="cd01854">
    <property type="entry name" value="YjeQ_EngC"/>
    <property type="match status" value="1"/>
</dbReference>
<dbReference type="GO" id="GO:0042274">
    <property type="term" value="P:ribosomal small subunit biogenesis"/>
    <property type="evidence" value="ECO:0007669"/>
    <property type="project" value="UniProtKB-UniRule"/>
</dbReference>
<dbReference type="InterPro" id="IPR030378">
    <property type="entry name" value="G_CP_dom"/>
</dbReference>
<feature type="domain" description="CP-type G" evidence="12">
    <location>
        <begin position="104"/>
        <end position="261"/>
    </location>
</feature>
<evidence type="ECO:0000313" key="14">
    <source>
        <dbReference type="Proteomes" id="UP000004095"/>
    </source>
</evidence>
<feature type="binding site" evidence="10">
    <location>
        <position position="291"/>
    </location>
    <ligand>
        <name>Zn(2+)</name>
        <dbReference type="ChEBI" id="CHEBI:29105"/>
    </ligand>
</feature>
<dbReference type="SUPFAM" id="SSF52540">
    <property type="entry name" value="P-loop containing nucleoside triphosphate hydrolases"/>
    <property type="match status" value="1"/>
</dbReference>
<evidence type="ECO:0000256" key="8">
    <source>
        <dbReference type="ARBA" id="ARBA00022884"/>
    </source>
</evidence>
<dbReference type="GO" id="GO:0005737">
    <property type="term" value="C:cytoplasm"/>
    <property type="evidence" value="ECO:0007669"/>
    <property type="project" value="UniProtKB-SubCell"/>
</dbReference>
<comment type="caution">
    <text evidence="13">The sequence shown here is derived from an EMBL/GenBank/DDBJ whole genome shotgun (WGS) entry which is preliminary data.</text>
</comment>
<dbReference type="InterPro" id="IPR027417">
    <property type="entry name" value="P-loop_NTPase"/>
</dbReference>
<feature type="binding site" evidence="10">
    <location>
        <begin position="203"/>
        <end position="211"/>
    </location>
    <ligand>
        <name>GTP</name>
        <dbReference type="ChEBI" id="CHEBI:37565"/>
    </ligand>
</feature>
<dbReference type="AlphaFoldDB" id="A1ZFA4"/>
<evidence type="ECO:0000256" key="1">
    <source>
        <dbReference type="ARBA" id="ARBA00022490"/>
    </source>
</evidence>
<comment type="cofactor">
    <cofactor evidence="10">
        <name>Zn(2+)</name>
        <dbReference type="ChEBI" id="CHEBI:29105"/>
    </cofactor>
    <text evidence="10">Binds 1 zinc ion per subunit.</text>
</comment>
<keyword evidence="5 10" id="KW-0547">Nucleotide-binding</keyword>
<dbReference type="GO" id="GO:0005525">
    <property type="term" value="F:GTP binding"/>
    <property type="evidence" value="ECO:0007669"/>
    <property type="project" value="UniProtKB-UniRule"/>
</dbReference>
<feature type="binding site" evidence="10">
    <location>
        <position position="289"/>
    </location>
    <ligand>
        <name>Zn(2+)</name>
        <dbReference type="ChEBI" id="CHEBI:29105"/>
    </ligand>
</feature>
<dbReference type="Proteomes" id="UP000004095">
    <property type="component" value="Unassembled WGS sequence"/>
</dbReference>
<dbReference type="GO" id="GO:0046872">
    <property type="term" value="F:metal ion binding"/>
    <property type="evidence" value="ECO:0007669"/>
    <property type="project" value="UniProtKB-KW"/>
</dbReference>
<feature type="domain" description="EngC GTPase" evidence="11">
    <location>
        <begin position="112"/>
        <end position="259"/>
    </location>
</feature>
<organism evidence="13 14">
    <name type="scientific">Microscilla marina ATCC 23134</name>
    <dbReference type="NCBI Taxonomy" id="313606"/>
    <lineage>
        <taxon>Bacteria</taxon>
        <taxon>Pseudomonadati</taxon>
        <taxon>Bacteroidota</taxon>
        <taxon>Cytophagia</taxon>
        <taxon>Cytophagales</taxon>
        <taxon>Microscillaceae</taxon>
        <taxon>Microscilla</taxon>
    </lineage>
</organism>
<comment type="function">
    <text evidence="10">One of several proteins that assist in the late maturation steps of the functional core of the 30S ribosomal subunit. Helps release RbfA from mature subunits. May play a role in the assembly of ribosomal proteins into the subunit. Circularly permuted GTPase that catalyzes slow GTP hydrolysis, GTPase activity is stimulated by the 30S ribosomal subunit.</text>
</comment>
<dbReference type="PANTHER" id="PTHR32120:SF10">
    <property type="entry name" value="SMALL RIBOSOMAL SUBUNIT BIOGENESIS GTPASE RSGA"/>
    <property type="match status" value="1"/>
</dbReference>
<dbReference type="GO" id="GO:0019843">
    <property type="term" value="F:rRNA binding"/>
    <property type="evidence" value="ECO:0007669"/>
    <property type="project" value="UniProtKB-KW"/>
</dbReference>
<keyword evidence="7 10" id="KW-0862">Zinc</keyword>
<keyword evidence="14" id="KW-1185">Reference proteome</keyword>
<keyword evidence="4 10" id="KW-0699">rRNA-binding</keyword>
<dbReference type="EC" id="3.6.1.-" evidence="10"/>
<name>A1ZFA4_MICM2</name>
<keyword evidence="3 10" id="KW-0479">Metal-binding</keyword>
<accession>A1ZFA4</accession>
<evidence type="ECO:0000256" key="10">
    <source>
        <dbReference type="HAMAP-Rule" id="MF_01820"/>
    </source>
</evidence>
<reference evidence="13 14" key="1">
    <citation type="submission" date="2007-01" db="EMBL/GenBank/DDBJ databases">
        <authorList>
            <person name="Haygood M."/>
            <person name="Podell S."/>
            <person name="Anderson C."/>
            <person name="Hopkinson B."/>
            <person name="Roe K."/>
            <person name="Barbeau K."/>
            <person name="Gaasterland T."/>
            <person name="Ferriera S."/>
            <person name="Johnson J."/>
            <person name="Kravitz S."/>
            <person name="Beeson K."/>
            <person name="Sutton G."/>
            <person name="Rogers Y.-H."/>
            <person name="Friedman R."/>
            <person name="Frazier M."/>
            <person name="Venter J.C."/>
        </authorList>
    </citation>
    <scope>NUCLEOTIDE SEQUENCE [LARGE SCALE GENOMIC DNA]</scope>
    <source>
        <strain evidence="13 14">ATCC 23134</strain>
    </source>
</reference>
<evidence type="ECO:0000256" key="9">
    <source>
        <dbReference type="ARBA" id="ARBA00023134"/>
    </source>
</evidence>
<dbReference type="OrthoDB" id="9809485at2"/>
<comment type="subcellular location">
    <subcellularLocation>
        <location evidence="10">Cytoplasm</location>
    </subcellularLocation>
</comment>
<proteinExistence type="inferred from homology"/>
<dbReference type="InterPro" id="IPR004881">
    <property type="entry name" value="Ribosome_biogen_GTPase_RsgA"/>
</dbReference>
<keyword evidence="8 10" id="KW-0694">RNA-binding</keyword>
<dbReference type="InterPro" id="IPR010914">
    <property type="entry name" value="RsgA_GTPase_dom"/>
</dbReference>
<evidence type="ECO:0000256" key="4">
    <source>
        <dbReference type="ARBA" id="ARBA00022730"/>
    </source>
</evidence>
<comment type="subunit">
    <text evidence="10">Monomer. Associates with 30S ribosomal subunit, binds 16S rRNA.</text>
</comment>
<evidence type="ECO:0000259" key="12">
    <source>
        <dbReference type="PROSITE" id="PS51721"/>
    </source>
</evidence>
<dbReference type="PANTHER" id="PTHR32120">
    <property type="entry name" value="SMALL RIBOSOMAL SUBUNIT BIOGENESIS GTPASE RSGA"/>
    <property type="match status" value="1"/>
</dbReference>
<dbReference type="PROSITE" id="PS51721">
    <property type="entry name" value="G_CP"/>
    <property type="match status" value="1"/>
</dbReference>
<dbReference type="PROSITE" id="PS50936">
    <property type="entry name" value="ENGC_GTPASE"/>
    <property type="match status" value="1"/>
</dbReference>
<dbReference type="Gene3D" id="3.40.50.300">
    <property type="entry name" value="P-loop containing nucleotide triphosphate hydrolases"/>
    <property type="match status" value="1"/>
</dbReference>